<proteinExistence type="predicted"/>
<dbReference type="PROSITE" id="PS51257">
    <property type="entry name" value="PROKAR_LIPOPROTEIN"/>
    <property type="match status" value="1"/>
</dbReference>
<dbReference type="Proteomes" id="UP000321230">
    <property type="component" value="Unassembled WGS sequence"/>
</dbReference>
<evidence type="ECO:0000256" key="1">
    <source>
        <dbReference type="SAM" id="Phobius"/>
    </source>
</evidence>
<name>A0A511AYR3_9PROT</name>
<protein>
    <recommendedName>
        <fullName evidence="4">Lipoprotein</fullName>
    </recommendedName>
</protein>
<dbReference type="RefSeq" id="WP_146794742.1">
    <property type="nucleotide sequence ID" value="NZ_BARC01000011.1"/>
</dbReference>
<accession>A0A511AYR3</accession>
<reference evidence="2 3" key="1">
    <citation type="submission" date="2019-07" db="EMBL/GenBank/DDBJ databases">
        <title>Whole genome shotgun sequence of Gluconobacter wancherniae NBRC 103581.</title>
        <authorList>
            <person name="Hosoyama A."/>
            <person name="Uohara A."/>
            <person name="Ohji S."/>
            <person name="Ichikawa N."/>
        </authorList>
    </citation>
    <scope>NUCLEOTIDE SEQUENCE [LARGE SCALE GENOMIC DNA]</scope>
    <source>
        <strain evidence="2 3">NBRC 103581</strain>
    </source>
</reference>
<comment type="caution">
    <text evidence="2">The sequence shown here is derived from an EMBL/GenBank/DDBJ whole genome shotgun (WGS) entry which is preliminary data.</text>
</comment>
<dbReference type="EMBL" id="BJUZ01000001">
    <property type="protein sequence ID" value="GEK93316.1"/>
    <property type="molecule type" value="Genomic_DNA"/>
</dbReference>
<evidence type="ECO:0000313" key="2">
    <source>
        <dbReference type="EMBL" id="GEK93316.1"/>
    </source>
</evidence>
<sequence>MNKKRLIWIVLSGALMTLFFLTACMTTTMDAAGHVHANIFWMAGFVIFSLVHIYCTCMSR</sequence>
<evidence type="ECO:0008006" key="4">
    <source>
        <dbReference type="Google" id="ProtNLM"/>
    </source>
</evidence>
<keyword evidence="1" id="KW-0812">Transmembrane</keyword>
<keyword evidence="3" id="KW-1185">Reference proteome</keyword>
<keyword evidence="1" id="KW-1133">Transmembrane helix</keyword>
<evidence type="ECO:0000313" key="3">
    <source>
        <dbReference type="Proteomes" id="UP000321230"/>
    </source>
</evidence>
<feature type="transmembrane region" description="Helical" evidence="1">
    <location>
        <begin position="36"/>
        <end position="55"/>
    </location>
</feature>
<gene>
    <name evidence="2" type="ORF">GWA01_10860</name>
</gene>
<dbReference type="AlphaFoldDB" id="A0A511AYR3"/>
<organism evidence="2 3">
    <name type="scientific">Gluconobacter wancherniae NBRC 103581</name>
    <dbReference type="NCBI Taxonomy" id="656744"/>
    <lineage>
        <taxon>Bacteria</taxon>
        <taxon>Pseudomonadati</taxon>
        <taxon>Pseudomonadota</taxon>
        <taxon>Alphaproteobacteria</taxon>
        <taxon>Acetobacterales</taxon>
        <taxon>Acetobacteraceae</taxon>
        <taxon>Gluconobacter</taxon>
    </lineage>
</organism>
<keyword evidence="1" id="KW-0472">Membrane</keyword>
<dbReference type="OrthoDB" id="7276754at2"/>